<evidence type="ECO:0000313" key="8">
    <source>
        <dbReference type="EMBL" id="ODQ69837.1"/>
    </source>
</evidence>
<dbReference type="InterPro" id="IPR039993">
    <property type="entry name" value="NDUFB10"/>
</dbReference>
<sequence>MPFIDHDLPKNGKFRRWKKVSFDDIDYNDPVQLRAAQESELQHQWVKQYALRVVRDALNLCYETRGVNANEDCRDLALKYLEMLPTHRLHGYAGIQRNDPSK</sequence>
<evidence type="ECO:0000256" key="7">
    <source>
        <dbReference type="ARBA" id="ARBA00023136"/>
    </source>
</evidence>
<accession>A0A1E3PYF5</accession>
<dbReference type="Proteomes" id="UP000094385">
    <property type="component" value="Unassembled WGS sequence"/>
</dbReference>
<evidence type="ECO:0000256" key="3">
    <source>
        <dbReference type="ARBA" id="ARBA00022660"/>
    </source>
</evidence>
<dbReference type="PANTHER" id="PTHR13094">
    <property type="entry name" value="NADH-UBIQUINONE OXIDOREDUCTASE PDSW SUBUNIT"/>
    <property type="match status" value="1"/>
</dbReference>
<dbReference type="GO" id="GO:0005743">
    <property type="term" value="C:mitochondrial inner membrane"/>
    <property type="evidence" value="ECO:0007669"/>
    <property type="project" value="UniProtKB-SubCell"/>
</dbReference>
<proteinExistence type="predicted"/>
<reference evidence="8 9" key="1">
    <citation type="journal article" date="2016" name="Proc. Natl. Acad. Sci. U.S.A.">
        <title>Comparative genomics of biotechnologically important yeasts.</title>
        <authorList>
            <person name="Riley R."/>
            <person name="Haridas S."/>
            <person name="Wolfe K.H."/>
            <person name="Lopes M.R."/>
            <person name="Hittinger C.T."/>
            <person name="Goeker M."/>
            <person name="Salamov A.A."/>
            <person name="Wisecaver J.H."/>
            <person name="Long T.M."/>
            <person name="Calvey C.H."/>
            <person name="Aerts A.L."/>
            <person name="Barry K.W."/>
            <person name="Choi C."/>
            <person name="Clum A."/>
            <person name="Coughlan A.Y."/>
            <person name="Deshpande S."/>
            <person name="Douglass A.P."/>
            <person name="Hanson S.J."/>
            <person name="Klenk H.-P."/>
            <person name="LaButti K.M."/>
            <person name="Lapidus A."/>
            <person name="Lindquist E.A."/>
            <person name="Lipzen A.M."/>
            <person name="Meier-Kolthoff J.P."/>
            <person name="Ohm R.A."/>
            <person name="Otillar R.P."/>
            <person name="Pangilinan J.L."/>
            <person name="Peng Y."/>
            <person name="Rokas A."/>
            <person name="Rosa C.A."/>
            <person name="Scheuner C."/>
            <person name="Sibirny A.A."/>
            <person name="Slot J.C."/>
            <person name="Stielow J.B."/>
            <person name="Sun H."/>
            <person name="Kurtzman C.P."/>
            <person name="Blackwell M."/>
            <person name="Grigoriev I.V."/>
            <person name="Jeffries T.W."/>
        </authorList>
    </citation>
    <scope>NUCLEOTIDE SEQUENCE [LARGE SCALE GENOMIC DNA]</scope>
    <source>
        <strain evidence="8 9">NRRL Y-11557</strain>
    </source>
</reference>
<evidence type="ECO:0000256" key="6">
    <source>
        <dbReference type="ARBA" id="ARBA00023128"/>
    </source>
</evidence>
<evidence type="ECO:0000313" key="9">
    <source>
        <dbReference type="Proteomes" id="UP000094385"/>
    </source>
</evidence>
<keyword evidence="2" id="KW-0813">Transport</keyword>
<keyword evidence="4" id="KW-0999">Mitochondrion inner membrane</keyword>
<dbReference type="OrthoDB" id="10252718at2759"/>
<dbReference type="STRING" id="675824.A0A1E3PYF5"/>
<keyword evidence="5" id="KW-0249">Electron transport</keyword>
<keyword evidence="7" id="KW-0472">Membrane</keyword>
<evidence type="ECO:0000256" key="1">
    <source>
        <dbReference type="ARBA" id="ARBA00004443"/>
    </source>
</evidence>
<evidence type="ECO:0000256" key="2">
    <source>
        <dbReference type="ARBA" id="ARBA00022448"/>
    </source>
</evidence>
<gene>
    <name evidence="8" type="ORF">LIPSTDRAFT_75471</name>
</gene>
<dbReference type="AlphaFoldDB" id="A0A1E3PYF5"/>
<dbReference type="PANTHER" id="PTHR13094:SF1">
    <property type="entry name" value="NADH DEHYDROGENASE [UBIQUINONE] 1 BETA SUBCOMPLEX SUBUNIT 10"/>
    <property type="match status" value="1"/>
</dbReference>
<organism evidence="8 9">
    <name type="scientific">Lipomyces starkeyi NRRL Y-11557</name>
    <dbReference type="NCBI Taxonomy" id="675824"/>
    <lineage>
        <taxon>Eukaryota</taxon>
        <taxon>Fungi</taxon>
        <taxon>Dikarya</taxon>
        <taxon>Ascomycota</taxon>
        <taxon>Saccharomycotina</taxon>
        <taxon>Lipomycetes</taxon>
        <taxon>Lipomycetales</taxon>
        <taxon>Lipomycetaceae</taxon>
        <taxon>Lipomyces</taxon>
    </lineage>
</organism>
<evidence type="ECO:0008006" key="10">
    <source>
        <dbReference type="Google" id="ProtNLM"/>
    </source>
</evidence>
<keyword evidence="3" id="KW-0679">Respiratory chain</keyword>
<evidence type="ECO:0000256" key="4">
    <source>
        <dbReference type="ARBA" id="ARBA00022792"/>
    </source>
</evidence>
<comment type="subcellular location">
    <subcellularLocation>
        <location evidence="1">Mitochondrion inner membrane</location>
        <topology evidence="1">Peripheral membrane protein</topology>
        <orientation evidence="1">Matrix side</orientation>
    </subcellularLocation>
</comment>
<keyword evidence="6" id="KW-0496">Mitochondrion</keyword>
<dbReference type="EMBL" id="KV454302">
    <property type="protein sequence ID" value="ODQ69837.1"/>
    <property type="molecule type" value="Genomic_DNA"/>
</dbReference>
<protein>
    <recommendedName>
        <fullName evidence="10">NADH-ubiquinone oxidoreductase 12 kDa subunit, mitochondrial</fullName>
    </recommendedName>
</protein>
<evidence type="ECO:0000256" key="5">
    <source>
        <dbReference type="ARBA" id="ARBA00022982"/>
    </source>
</evidence>
<keyword evidence="9" id="KW-1185">Reference proteome</keyword>
<name>A0A1E3PYF5_LIPST</name>